<sequence length="319" mass="36101">MKGIYIPTLIFSFSLLLLLGIRFLLLYLIERSAFKSLHRILRIPSVFWVLAVALDITLYFSNMQRKYVFLVEKIIQGVLILSLTFVLADIVVEVIRFYINRAHISLPPTGLIFALVKSIIITLGFITFLSFLDVPVVHFITTLGVGALAVSLALQGTLSNFFSGLNILLSKQIKIGDFVRLESGEEGFVQDITWMNTVIRRLDNNTLVVPNSRLVNSILLNYRSLLITVPITVSYNSDLEKVERETLKVAKEVQKSVKGADQNFEPSVRYQSFGDLGITFHVVLKAIDPTYQSVLKHELVKRIKQVFYEQGIEFIKSGI</sequence>
<gene>
    <name evidence="10" type="ORF">SAMN06265353_1065</name>
</gene>
<dbReference type="SUPFAM" id="SSF50182">
    <property type="entry name" value="Sm-like ribonucleoproteins"/>
    <property type="match status" value="1"/>
</dbReference>
<feature type="domain" description="Mechanosensitive ion channel MscS" evidence="8">
    <location>
        <begin position="157"/>
        <end position="223"/>
    </location>
</feature>
<feature type="transmembrane region" description="Helical" evidence="7">
    <location>
        <begin position="41"/>
        <end position="62"/>
    </location>
</feature>
<keyword evidence="6 7" id="KW-0472">Membrane</keyword>
<organism evidence="10 11">
    <name type="scientific">Hydrogenobacter hydrogenophilus</name>
    <dbReference type="NCBI Taxonomy" id="35835"/>
    <lineage>
        <taxon>Bacteria</taxon>
        <taxon>Pseudomonadati</taxon>
        <taxon>Aquificota</taxon>
        <taxon>Aquificia</taxon>
        <taxon>Aquificales</taxon>
        <taxon>Aquificaceae</taxon>
        <taxon>Hydrogenobacter</taxon>
    </lineage>
</organism>
<dbReference type="InterPro" id="IPR045275">
    <property type="entry name" value="MscS_archaea/bacteria_type"/>
</dbReference>
<dbReference type="Gene3D" id="2.30.30.60">
    <property type="match status" value="1"/>
</dbReference>
<evidence type="ECO:0000256" key="1">
    <source>
        <dbReference type="ARBA" id="ARBA00004651"/>
    </source>
</evidence>
<dbReference type="InterPro" id="IPR023408">
    <property type="entry name" value="MscS_beta-dom_sf"/>
</dbReference>
<dbReference type="Pfam" id="PF21082">
    <property type="entry name" value="MS_channel_3rd"/>
    <property type="match status" value="1"/>
</dbReference>
<feature type="transmembrane region" description="Helical" evidence="7">
    <location>
        <begin position="74"/>
        <end position="99"/>
    </location>
</feature>
<evidence type="ECO:0000259" key="9">
    <source>
        <dbReference type="Pfam" id="PF21082"/>
    </source>
</evidence>
<comment type="similarity">
    <text evidence="2">Belongs to the MscS (TC 1.A.23) family.</text>
</comment>
<keyword evidence="11" id="KW-1185">Reference proteome</keyword>
<keyword evidence="3" id="KW-1003">Cell membrane</keyword>
<dbReference type="AlphaFoldDB" id="A0A285P3D4"/>
<evidence type="ECO:0000256" key="5">
    <source>
        <dbReference type="ARBA" id="ARBA00022989"/>
    </source>
</evidence>
<dbReference type="InterPro" id="IPR011014">
    <property type="entry name" value="MscS_channel_TM-2"/>
</dbReference>
<name>A0A285P3D4_9AQUI</name>
<feature type="transmembrane region" description="Helical" evidence="7">
    <location>
        <begin position="6"/>
        <end position="29"/>
    </location>
</feature>
<evidence type="ECO:0000256" key="6">
    <source>
        <dbReference type="ARBA" id="ARBA00023136"/>
    </source>
</evidence>
<evidence type="ECO:0000259" key="8">
    <source>
        <dbReference type="Pfam" id="PF00924"/>
    </source>
</evidence>
<feature type="domain" description="Mechanosensitive ion channel MscS C-terminal" evidence="9">
    <location>
        <begin position="227"/>
        <end position="314"/>
    </location>
</feature>
<dbReference type="GO" id="GO:0008381">
    <property type="term" value="F:mechanosensitive monoatomic ion channel activity"/>
    <property type="evidence" value="ECO:0007669"/>
    <property type="project" value="InterPro"/>
</dbReference>
<dbReference type="InterPro" id="IPR011066">
    <property type="entry name" value="MscS_channel_C_sf"/>
</dbReference>
<dbReference type="SUPFAM" id="SSF82861">
    <property type="entry name" value="Mechanosensitive channel protein MscS (YggB), transmembrane region"/>
    <property type="match status" value="1"/>
</dbReference>
<dbReference type="Proteomes" id="UP000218627">
    <property type="component" value="Unassembled WGS sequence"/>
</dbReference>
<dbReference type="OrthoDB" id="9809206at2"/>
<dbReference type="Pfam" id="PF00924">
    <property type="entry name" value="MS_channel_2nd"/>
    <property type="match status" value="1"/>
</dbReference>
<evidence type="ECO:0000256" key="3">
    <source>
        <dbReference type="ARBA" id="ARBA00022475"/>
    </source>
</evidence>
<dbReference type="RefSeq" id="WP_096602110.1">
    <property type="nucleotide sequence ID" value="NZ_OBEN01000005.1"/>
</dbReference>
<dbReference type="SUPFAM" id="SSF82689">
    <property type="entry name" value="Mechanosensitive channel protein MscS (YggB), C-terminal domain"/>
    <property type="match status" value="1"/>
</dbReference>
<dbReference type="InterPro" id="IPR010920">
    <property type="entry name" value="LSM_dom_sf"/>
</dbReference>
<reference evidence="11" key="1">
    <citation type="submission" date="2017-09" db="EMBL/GenBank/DDBJ databases">
        <authorList>
            <person name="Varghese N."/>
            <person name="Submissions S."/>
        </authorList>
    </citation>
    <scope>NUCLEOTIDE SEQUENCE [LARGE SCALE GENOMIC DNA]</scope>
    <source>
        <strain evidence="11">DSM 2913</strain>
    </source>
</reference>
<comment type="subcellular location">
    <subcellularLocation>
        <location evidence="1">Cell membrane</location>
        <topology evidence="1">Multi-pass membrane protein</topology>
    </subcellularLocation>
</comment>
<dbReference type="Gene3D" id="3.30.70.100">
    <property type="match status" value="1"/>
</dbReference>
<proteinExistence type="inferred from homology"/>
<evidence type="ECO:0000313" key="10">
    <source>
        <dbReference type="EMBL" id="SNZ14381.1"/>
    </source>
</evidence>
<protein>
    <submittedName>
        <fullName evidence="10">Mechanosensitive ion channel</fullName>
    </submittedName>
</protein>
<evidence type="ECO:0000256" key="4">
    <source>
        <dbReference type="ARBA" id="ARBA00022692"/>
    </source>
</evidence>
<feature type="transmembrane region" description="Helical" evidence="7">
    <location>
        <begin position="138"/>
        <end position="162"/>
    </location>
</feature>
<dbReference type="InterPro" id="IPR049278">
    <property type="entry name" value="MS_channel_C"/>
</dbReference>
<keyword evidence="4 7" id="KW-0812">Transmembrane</keyword>
<dbReference type="InterPro" id="IPR006686">
    <property type="entry name" value="MscS_channel_CS"/>
</dbReference>
<dbReference type="PROSITE" id="PS01246">
    <property type="entry name" value="UPF0003"/>
    <property type="match status" value="1"/>
</dbReference>
<keyword evidence="5 7" id="KW-1133">Transmembrane helix</keyword>
<evidence type="ECO:0000256" key="2">
    <source>
        <dbReference type="ARBA" id="ARBA00008017"/>
    </source>
</evidence>
<evidence type="ECO:0000313" key="11">
    <source>
        <dbReference type="Proteomes" id="UP000218627"/>
    </source>
</evidence>
<feature type="transmembrane region" description="Helical" evidence="7">
    <location>
        <begin position="111"/>
        <end position="132"/>
    </location>
</feature>
<accession>A0A285P3D4</accession>
<dbReference type="InterPro" id="IPR006685">
    <property type="entry name" value="MscS_channel_2nd"/>
</dbReference>
<dbReference type="PANTHER" id="PTHR30221:SF1">
    <property type="entry name" value="SMALL-CONDUCTANCE MECHANOSENSITIVE CHANNEL"/>
    <property type="match status" value="1"/>
</dbReference>
<dbReference type="PANTHER" id="PTHR30221">
    <property type="entry name" value="SMALL-CONDUCTANCE MECHANOSENSITIVE CHANNEL"/>
    <property type="match status" value="1"/>
</dbReference>
<dbReference type="Gene3D" id="1.10.287.1260">
    <property type="match status" value="1"/>
</dbReference>
<dbReference type="EMBL" id="OBEN01000005">
    <property type="protein sequence ID" value="SNZ14381.1"/>
    <property type="molecule type" value="Genomic_DNA"/>
</dbReference>
<dbReference type="GO" id="GO:0005886">
    <property type="term" value="C:plasma membrane"/>
    <property type="evidence" value="ECO:0007669"/>
    <property type="project" value="UniProtKB-SubCell"/>
</dbReference>
<evidence type="ECO:0000256" key="7">
    <source>
        <dbReference type="SAM" id="Phobius"/>
    </source>
</evidence>